<organism evidence="1 2">
    <name type="scientific">Methanobacterium subterraneum</name>
    <dbReference type="NCBI Taxonomy" id="59277"/>
    <lineage>
        <taxon>Archaea</taxon>
        <taxon>Methanobacteriati</taxon>
        <taxon>Methanobacteriota</taxon>
        <taxon>Methanomada group</taxon>
        <taxon>Methanobacteria</taxon>
        <taxon>Methanobacteriales</taxon>
        <taxon>Methanobacteriaceae</taxon>
        <taxon>Methanobacterium</taxon>
    </lineage>
</organism>
<evidence type="ECO:0000313" key="1">
    <source>
        <dbReference type="EMBL" id="HII84752.1"/>
    </source>
</evidence>
<dbReference type="AlphaFoldDB" id="A0A7J4TMK0"/>
<dbReference type="Proteomes" id="UP000586031">
    <property type="component" value="Unassembled WGS sequence"/>
</dbReference>
<proteinExistence type="predicted"/>
<name>A0A7J4TMK0_9EURY</name>
<comment type="caution">
    <text evidence="1">The sequence shown here is derived from an EMBL/GenBank/DDBJ whole genome shotgun (WGS) entry which is preliminary data.</text>
</comment>
<evidence type="ECO:0000313" key="2">
    <source>
        <dbReference type="Proteomes" id="UP000586031"/>
    </source>
</evidence>
<reference evidence="2" key="1">
    <citation type="journal article" date="2020" name="bioRxiv">
        <title>A rank-normalized archaeal taxonomy based on genome phylogeny resolves widespread incomplete and uneven classifications.</title>
        <authorList>
            <person name="Rinke C."/>
            <person name="Chuvochina M."/>
            <person name="Mussig A.J."/>
            <person name="Chaumeil P.-A."/>
            <person name="Waite D.W."/>
            <person name="Whitman W.B."/>
            <person name="Parks D.H."/>
            <person name="Hugenholtz P."/>
        </authorList>
    </citation>
    <scope>NUCLEOTIDE SEQUENCE [LARGE SCALE GENOMIC DNA]</scope>
</reference>
<accession>A0A7J4TMK0</accession>
<gene>
    <name evidence="1" type="ORF">HA271_07980</name>
</gene>
<sequence length="249" mass="27671">MLEGYLEIDRKQIPRALLGTSPFIGAAHFGHRARLYLLDLYRNPEAMARIMIKSYDLGVRGIQLIPHAPIIEALQIAQHEGCPLDIIATIGSEPGSDDIALVSDLEPQAMLIDPLITDQADWNIIGEKLDAIKDTGSVAGLITQFPFSTTRKLFDSPVLNDFKLYMIPLNRLGYLMDCDTFGPDERTHFKEIIKKLDKTIIAMHVMAAGIMTPDDAFDYLKTVDFVDMAALGIASEVEAKESFSKLFKS</sequence>
<dbReference type="EMBL" id="DUHE01000223">
    <property type="protein sequence ID" value="HII84752.1"/>
    <property type="molecule type" value="Genomic_DNA"/>
</dbReference>
<protein>
    <submittedName>
        <fullName evidence="1">Uncharacterized protein</fullName>
    </submittedName>
</protein>